<feature type="signal peptide" evidence="1">
    <location>
        <begin position="1"/>
        <end position="18"/>
    </location>
</feature>
<dbReference type="EMBL" id="JAQIZZ010000007">
    <property type="protein sequence ID" value="KAJ5531880.1"/>
    <property type="molecule type" value="Genomic_DNA"/>
</dbReference>
<evidence type="ECO:0000256" key="1">
    <source>
        <dbReference type="SAM" id="SignalP"/>
    </source>
</evidence>
<dbReference type="Pfam" id="PF01476">
    <property type="entry name" value="LysM"/>
    <property type="match status" value="1"/>
</dbReference>
<feature type="chain" id="PRO_5042089719" description="LysM domain-containing protein" evidence="1">
    <location>
        <begin position="19"/>
        <end position="234"/>
    </location>
</feature>
<keyword evidence="4" id="KW-1185">Reference proteome</keyword>
<organism evidence="3 4">
    <name type="scientific">Penicillium frequentans</name>
    <dbReference type="NCBI Taxonomy" id="3151616"/>
    <lineage>
        <taxon>Eukaryota</taxon>
        <taxon>Fungi</taxon>
        <taxon>Dikarya</taxon>
        <taxon>Ascomycota</taxon>
        <taxon>Pezizomycotina</taxon>
        <taxon>Eurotiomycetes</taxon>
        <taxon>Eurotiomycetidae</taxon>
        <taxon>Eurotiales</taxon>
        <taxon>Aspergillaceae</taxon>
        <taxon>Penicillium</taxon>
    </lineage>
</organism>
<comment type="caution">
    <text evidence="3">The sequence shown here is derived from an EMBL/GenBank/DDBJ whole genome shotgun (WGS) entry which is preliminary data.</text>
</comment>
<dbReference type="AlphaFoldDB" id="A0AAD6CN26"/>
<proteinExistence type="predicted"/>
<evidence type="ECO:0000313" key="4">
    <source>
        <dbReference type="Proteomes" id="UP001220324"/>
    </source>
</evidence>
<sequence>MVFHSAGLIFLLLPFGLGSSFSERSHTSCDTSTLNTTSGVYYAKENQTIFQIADAVERGACDIARYNRMADAIFPLTTNEEILIPPQVCKPDNSTCLIVAKPNATYADCVVGGPHTYTTLAGDTMAYIALKLNLTVDALLSTAWVPNMGSSTDPVETGQSIKLPQCSPSQCTVRPGEFIYGTYKDLAVKLGTTPGQLMAFNPTYNHTVAPQGEGPVLSMVSDCVLLSNNISVIS</sequence>
<dbReference type="PROSITE" id="PS51782">
    <property type="entry name" value="LYSM"/>
    <property type="match status" value="1"/>
</dbReference>
<dbReference type="CDD" id="cd00118">
    <property type="entry name" value="LysM"/>
    <property type="match status" value="1"/>
</dbReference>
<protein>
    <recommendedName>
        <fullName evidence="2">LysM domain-containing protein</fullName>
    </recommendedName>
</protein>
<keyword evidence="1" id="KW-0732">Signal</keyword>
<name>A0AAD6CN26_9EURO</name>
<dbReference type="Gene3D" id="3.10.350.10">
    <property type="entry name" value="LysM domain"/>
    <property type="match status" value="1"/>
</dbReference>
<accession>A0AAD6CN26</accession>
<feature type="domain" description="LysM" evidence="2">
    <location>
        <begin position="115"/>
        <end position="163"/>
    </location>
</feature>
<dbReference type="InterPro" id="IPR036779">
    <property type="entry name" value="LysM_dom_sf"/>
</dbReference>
<gene>
    <name evidence="3" type="ORF">N7494_008432</name>
</gene>
<dbReference type="Proteomes" id="UP001220324">
    <property type="component" value="Unassembled WGS sequence"/>
</dbReference>
<reference evidence="3 4" key="1">
    <citation type="journal article" date="2023" name="IMA Fungus">
        <title>Comparative genomic study of the Penicillium genus elucidates a diverse pangenome and 15 lateral gene transfer events.</title>
        <authorList>
            <person name="Petersen C."/>
            <person name="Sorensen T."/>
            <person name="Nielsen M.R."/>
            <person name="Sondergaard T.E."/>
            <person name="Sorensen J.L."/>
            <person name="Fitzpatrick D.A."/>
            <person name="Frisvad J.C."/>
            <person name="Nielsen K.L."/>
        </authorList>
    </citation>
    <scope>NUCLEOTIDE SEQUENCE [LARGE SCALE GENOMIC DNA]</scope>
    <source>
        <strain evidence="3 4">IBT 35679</strain>
    </source>
</reference>
<evidence type="ECO:0000259" key="2">
    <source>
        <dbReference type="PROSITE" id="PS51782"/>
    </source>
</evidence>
<dbReference type="InterPro" id="IPR018392">
    <property type="entry name" value="LysM"/>
</dbReference>
<evidence type="ECO:0000313" key="3">
    <source>
        <dbReference type="EMBL" id="KAJ5531880.1"/>
    </source>
</evidence>